<dbReference type="InterPro" id="IPR035906">
    <property type="entry name" value="MetI-like_sf"/>
</dbReference>
<evidence type="ECO:0000256" key="3">
    <source>
        <dbReference type="ARBA" id="ARBA00022475"/>
    </source>
</evidence>
<comment type="similarity">
    <text evidence="7">Belongs to the binding-protein-dependent transport system permease family.</text>
</comment>
<dbReference type="CDD" id="cd06261">
    <property type="entry name" value="TM_PBP2"/>
    <property type="match status" value="1"/>
</dbReference>
<dbReference type="eggNOG" id="COG1173">
    <property type="taxonomic scope" value="Bacteria"/>
</dbReference>
<comment type="caution">
    <text evidence="9">The sequence shown here is derived from an EMBL/GenBank/DDBJ whole genome shotgun (WGS) entry which is preliminary data.</text>
</comment>
<evidence type="ECO:0000313" key="9">
    <source>
        <dbReference type="EMBL" id="EJZ10993.1"/>
    </source>
</evidence>
<feature type="transmembrane region" description="Helical" evidence="7">
    <location>
        <begin position="29"/>
        <end position="49"/>
    </location>
</feature>
<proteinExistence type="inferred from homology"/>
<keyword evidence="3" id="KW-1003">Cell membrane</keyword>
<evidence type="ECO:0000256" key="4">
    <source>
        <dbReference type="ARBA" id="ARBA00022692"/>
    </source>
</evidence>
<feature type="domain" description="ABC transmembrane type-1" evidence="8">
    <location>
        <begin position="89"/>
        <end position="278"/>
    </location>
</feature>
<feature type="transmembrane region" description="Helical" evidence="7">
    <location>
        <begin position="255"/>
        <end position="278"/>
    </location>
</feature>
<sequence>MASIHHRTTSAFPGRSLSSGLTGFRHTGLLIAVSILALLVLAVVFPGLFTGRDPLASNMSNALAAPSFEHIFGTDHLGRDVWSRVVHGARYSILIGVASTALAVVIGVLLGLIAGVSHRRVDEAISRVFDAVGAFPDLLFALMLITLIGPGTGNVIAAIAIASAPRYGRVVRAETLRVRESDYVAQSRLAIASAARRTVRHVLPNALGTVPVLATLGIGTAIIGAAGLSFLGFGPTPPLPEWGSMLSDARQDLRIAWWVGFFPGLFITITVVSVSIAGRNLQRRFERRGQS</sequence>
<keyword evidence="4 7" id="KW-0812">Transmembrane</keyword>
<evidence type="ECO:0000256" key="6">
    <source>
        <dbReference type="ARBA" id="ARBA00023136"/>
    </source>
</evidence>
<dbReference type="Pfam" id="PF00528">
    <property type="entry name" value="BPD_transp_1"/>
    <property type="match status" value="1"/>
</dbReference>
<gene>
    <name evidence="9" type="ORF">MVAC_07306</name>
</gene>
<keyword evidence="10" id="KW-1185">Reference proteome</keyword>
<evidence type="ECO:0000256" key="1">
    <source>
        <dbReference type="ARBA" id="ARBA00004651"/>
    </source>
</evidence>
<keyword evidence="5 7" id="KW-1133">Transmembrane helix</keyword>
<feature type="transmembrane region" description="Helical" evidence="7">
    <location>
        <begin position="93"/>
        <end position="118"/>
    </location>
</feature>
<dbReference type="Gene3D" id="1.10.3720.10">
    <property type="entry name" value="MetI-like"/>
    <property type="match status" value="1"/>
</dbReference>
<dbReference type="PATRIC" id="fig|1194972.3.peg.1472"/>
<dbReference type="EMBL" id="ALQA01000011">
    <property type="protein sequence ID" value="EJZ10993.1"/>
    <property type="molecule type" value="Genomic_DNA"/>
</dbReference>
<evidence type="ECO:0000256" key="7">
    <source>
        <dbReference type="RuleBase" id="RU363032"/>
    </source>
</evidence>
<dbReference type="Proteomes" id="UP000006072">
    <property type="component" value="Unassembled WGS sequence"/>
</dbReference>
<keyword evidence="2 7" id="KW-0813">Transport</keyword>
<dbReference type="GO" id="GO:0055085">
    <property type="term" value="P:transmembrane transport"/>
    <property type="evidence" value="ECO:0007669"/>
    <property type="project" value="InterPro"/>
</dbReference>
<feature type="transmembrane region" description="Helical" evidence="7">
    <location>
        <begin position="138"/>
        <end position="162"/>
    </location>
</feature>
<dbReference type="RefSeq" id="WP_003929690.1">
    <property type="nucleotide sequence ID" value="NZ_JH814687.1"/>
</dbReference>
<dbReference type="SUPFAM" id="SSF161098">
    <property type="entry name" value="MetI-like"/>
    <property type="match status" value="1"/>
</dbReference>
<keyword evidence="6 7" id="KW-0472">Membrane</keyword>
<dbReference type="InterPro" id="IPR050366">
    <property type="entry name" value="BP-dependent_transpt_permease"/>
</dbReference>
<comment type="subcellular location">
    <subcellularLocation>
        <location evidence="1 7">Cell membrane</location>
        <topology evidence="1 7">Multi-pass membrane protein</topology>
    </subcellularLocation>
</comment>
<organism evidence="9 10">
    <name type="scientific">Mycolicibacterium vaccae ATCC 25954</name>
    <dbReference type="NCBI Taxonomy" id="1194972"/>
    <lineage>
        <taxon>Bacteria</taxon>
        <taxon>Bacillati</taxon>
        <taxon>Actinomycetota</taxon>
        <taxon>Actinomycetes</taxon>
        <taxon>Mycobacteriales</taxon>
        <taxon>Mycobacteriaceae</taxon>
        <taxon>Mycolicibacterium</taxon>
    </lineage>
</organism>
<protein>
    <submittedName>
        <fullName evidence="9">Binding-protein-dependent transporter inner membrane component</fullName>
    </submittedName>
</protein>
<evidence type="ECO:0000256" key="2">
    <source>
        <dbReference type="ARBA" id="ARBA00022448"/>
    </source>
</evidence>
<evidence type="ECO:0000256" key="5">
    <source>
        <dbReference type="ARBA" id="ARBA00022989"/>
    </source>
</evidence>
<dbReference type="HOGENOM" id="CLU_028518_5_2_11"/>
<feature type="transmembrane region" description="Helical" evidence="7">
    <location>
        <begin position="206"/>
        <end position="235"/>
    </location>
</feature>
<dbReference type="AlphaFoldDB" id="K0V861"/>
<reference evidence="9 10" key="1">
    <citation type="journal article" date="2012" name="J. Bacteriol.">
        <title>Complete Genome Sequence of Mycobacterium vaccae Type Strain ATCC 25954.</title>
        <authorList>
            <person name="Ho Y.S."/>
            <person name="Adroub S.A."/>
            <person name="Abadi M."/>
            <person name="Al Alwan B."/>
            <person name="Alkhateeb R."/>
            <person name="Gao G."/>
            <person name="Ragab A."/>
            <person name="Ali S."/>
            <person name="van Soolingen D."/>
            <person name="Bitter W."/>
            <person name="Pain A."/>
            <person name="Abdallah A.M."/>
        </authorList>
    </citation>
    <scope>NUCLEOTIDE SEQUENCE [LARGE SCALE GENOMIC DNA]</scope>
    <source>
        <strain evidence="9 10">ATCC 25954</strain>
    </source>
</reference>
<accession>K0V861</accession>
<dbReference type="InterPro" id="IPR000515">
    <property type="entry name" value="MetI-like"/>
</dbReference>
<evidence type="ECO:0000259" key="8">
    <source>
        <dbReference type="PROSITE" id="PS50928"/>
    </source>
</evidence>
<dbReference type="PROSITE" id="PS50928">
    <property type="entry name" value="ABC_TM1"/>
    <property type="match status" value="1"/>
</dbReference>
<evidence type="ECO:0000313" key="10">
    <source>
        <dbReference type="Proteomes" id="UP000006072"/>
    </source>
</evidence>
<name>K0V861_MYCVA</name>
<dbReference type="GO" id="GO:0005886">
    <property type="term" value="C:plasma membrane"/>
    <property type="evidence" value="ECO:0007669"/>
    <property type="project" value="UniProtKB-SubCell"/>
</dbReference>
<dbReference type="PANTHER" id="PTHR43386:SF25">
    <property type="entry name" value="PEPTIDE ABC TRANSPORTER PERMEASE PROTEIN"/>
    <property type="match status" value="1"/>
</dbReference>
<dbReference type="PANTHER" id="PTHR43386">
    <property type="entry name" value="OLIGOPEPTIDE TRANSPORT SYSTEM PERMEASE PROTEIN APPC"/>
    <property type="match status" value="1"/>
</dbReference>